<evidence type="ECO:0000313" key="6">
    <source>
        <dbReference type="Proteomes" id="UP000398619"/>
    </source>
</evidence>
<dbReference type="PROSITE" id="PS01124">
    <property type="entry name" value="HTH_ARAC_FAMILY_2"/>
    <property type="match status" value="1"/>
</dbReference>
<proteinExistence type="predicted"/>
<dbReference type="GO" id="GO:0043565">
    <property type="term" value="F:sequence-specific DNA binding"/>
    <property type="evidence" value="ECO:0007669"/>
    <property type="project" value="InterPro"/>
</dbReference>
<feature type="domain" description="HTH araC/xylS-type" evidence="4">
    <location>
        <begin position="192"/>
        <end position="290"/>
    </location>
</feature>
<dbReference type="Pfam" id="PF12833">
    <property type="entry name" value="HTH_18"/>
    <property type="match status" value="1"/>
</dbReference>
<dbReference type="InterPro" id="IPR009057">
    <property type="entry name" value="Homeodomain-like_sf"/>
</dbReference>
<evidence type="ECO:0000256" key="3">
    <source>
        <dbReference type="ARBA" id="ARBA00023163"/>
    </source>
</evidence>
<dbReference type="SUPFAM" id="SSF46689">
    <property type="entry name" value="Homeodomain-like"/>
    <property type="match status" value="1"/>
</dbReference>
<gene>
    <name evidence="5" type="ORF">DLSSTS7063_01831</name>
</gene>
<reference evidence="5 6" key="1">
    <citation type="submission" date="2019-07" db="EMBL/GenBank/DDBJ databases">
        <authorList>
            <person name="Hibberd C M."/>
            <person name="Gehrig L. J."/>
            <person name="Chang H.-W."/>
            <person name="Venkatesh S."/>
        </authorList>
    </citation>
    <scope>NUCLEOTIDE SEQUENCE [LARGE SCALE GENOMIC DNA]</scope>
    <source>
        <strain evidence="5">Dorea_longicatena_SSTS_Bg7063</strain>
    </source>
</reference>
<dbReference type="Gene3D" id="2.60.120.10">
    <property type="entry name" value="Jelly Rolls"/>
    <property type="match status" value="1"/>
</dbReference>
<dbReference type="InterPro" id="IPR014710">
    <property type="entry name" value="RmlC-like_jellyroll"/>
</dbReference>
<dbReference type="PANTHER" id="PTHR43280:SF2">
    <property type="entry name" value="HTH-TYPE TRANSCRIPTIONAL REGULATOR EXSA"/>
    <property type="match status" value="1"/>
</dbReference>
<dbReference type="RefSeq" id="WP_144100879.1">
    <property type="nucleotide sequence ID" value="NZ_CABHNM010000041.1"/>
</dbReference>
<accession>A0A564TWB1</accession>
<dbReference type="SUPFAM" id="SSF51182">
    <property type="entry name" value="RmlC-like cupins"/>
    <property type="match status" value="1"/>
</dbReference>
<keyword evidence="1" id="KW-0805">Transcription regulation</keyword>
<sequence>MDKYESIMLKEELIINNIYSIHYFEYSKDYVFKGESHNFWEFLFVDSGVIEVTAGNQKLVLQKGQIIFHEPGEFHALRANGKIAPNLIVVSFECSKPCMNFFRKKTTTLDSTEHFYLSTIISEARKTFYTPLNNPLVCKLQRYTDTEFGSEQIIKTSLELFLIHILRRLVPKGNAQPLVPPQVKKNNDEVITQIRQYLSAHVYDHVTVAQICKDNMIGKSRLQSIFHKYEGCGVIDYFSRLKINMAKVMIREKKYNYTEIAEILGYSSYQYFSLQFKKYVRMSPSEYSSSTKIFAEKDT</sequence>
<evidence type="ECO:0000256" key="1">
    <source>
        <dbReference type="ARBA" id="ARBA00023015"/>
    </source>
</evidence>
<dbReference type="Proteomes" id="UP000398619">
    <property type="component" value="Unassembled WGS sequence"/>
</dbReference>
<dbReference type="AlphaFoldDB" id="A0A564TWB1"/>
<dbReference type="Gene3D" id="1.10.10.60">
    <property type="entry name" value="Homeodomain-like"/>
    <property type="match status" value="1"/>
</dbReference>
<dbReference type="InterPro" id="IPR011051">
    <property type="entry name" value="RmlC_Cupin_sf"/>
</dbReference>
<keyword evidence="2" id="KW-0238">DNA-binding</keyword>
<dbReference type="Pfam" id="PF07883">
    <property type="entry name" value="Cupin_2"/>
    <property type="match status" value="1"/>
</dbReference>
<dbReference type="GO" id="GO:0003700">
    <property type="term" value="F:DNA-binding transcription factor activity"/>
    <property type="evidence" value="ECO:0007669"/>
    <property type="project" value="InterPro"/>
</dbReference>
<dbReference type="SMART" id="SM00342">
    <property type="entry name" value="HTH_ARAC"/>
    <property type="match status" value="1"/>
</dbReference>
<organism evidence="5 6">
    <name type="scientific">Dorea longicatena</name>
    <dbReference type="NCBI Taxonomy" id="88431"/>
    <lineage>
        <taxon>Bacteria</taxon>
        <taxon>Bacillati</taxon>
        <taxon>Bacillota</taxon>
        <taxon>Clostridia</taxon>
        <taxon>Lachnospirales</taxon>
        <taxon>Lachnospiraceae</taxon>
        <taxon>Dorea</taxon>
    </lineage>
</organism>
<dbReference type="EMBL" id="CABHNM010000041">
    <property type="protein sequence ID" value="VUX11514.1"/>
    <property type="molecule type" value="Genomic_DNA"/>
</dbReference>
<dbReference type="InterPro" id="IPR013096">
    <property type="entry name" value="Cupin_2"/>
</dbReference>
<evidence type="ECO:0000313" key="5">
    <source>
        <dbReference type="EMBL" id="VUX11514.1"/>
    </source>
</evidence>
<name>A0A564TWB1_9FIRM</name>
<protein>
    <submittedName>
        <fullName evidence="5">Putative response regulatory protein</fullName>
    </submittedName>
</protein>
<keyword evidence="3" id="KW-0804">Transcription</keyword>
<evidence type="ECO:0000259" key="4">
    <source>
        <dbReference type="PROSITE" id="PS01124"/>
    </source>
</evidence>
<dbReference type="PANTHER" id="PTHR43280">
    <property type="entry name" value="ARAC-FAMILY TRANSCRIPTIONAL REGULATOR"/>
    <property type="match status" value="1"/>
</dbReference>
<dbReference type="InterPro" id="IPR018060">
    <property type="entry name" value="HTH_AraC"/>
</dbReference>
<evidence type="ECO:0000256" key="2">
    <source>
        <dbReference type="ARBA" id="ARBA00023125"/>
    </source>
</evidence>